<dbReference type="PANTHER" id="PTHR31807">
    <property type="entry name" value="AUGMIN FAMILY MEMBER"/>
    <property type="match status" value="1"/>
</dbReference>
<reference evidence="3 6" key="2">
    <citation type="journal article" date="2014" name="BMC Genomics">
        <title>An improved genome release (version Mt4.0) for the model legume Medicago truncatula.</title>
        <authorList>
            <person name="Tang H."/>
            <person name="Krishnakumar V."/>
            <person name="Bidwell S."/>
            <person name="Rosen B."/>
            <person name="Chan A."/>
            <person name="Zhou S."/>
            <person name="Gentzbittel L."/>
            <person name="Childs K.L."/>
            <person name="Yandell M."/>
            <person name="Gundlach H."/>
            <person name="Mayer K.F."/>
            <person name="Schwartz D.C."/>
            <person name="Town C.D."/>
        </authorList>
    </citation>
    <scope>GENOME REANNOTATION</scope>
    <source>
        <strain evidence="5 6">cv. Jemalong A17</strain>
    </source>
</reference>
<evidence type="ECO:0000313" key="5">
    <source>
        <dbReference type="EnsemblPlants" id="AES64653"/>
    </source>
</evidence>
<accession>G7ISS1</accession>
<dbReference type="eggNOG" id="ENOG502R98H">
    <property type="taxonomic scope" value="Eukaryota"/>
</dbReference>
<accession>A0A0C3UZW4</accession>
<feature type="compositionally biased region" description="Pro residues" evidence="2">
    <location>
        <begin position="13"/>
        <end position="24"/>
    </location>
</feature>
<feature type="region of interest" description="Disordered" evidence="2">
    <location>
        <begin position="86"/>
        <end position="172"/>
    </location>
</feature>
<gene>
    <name evidence="5" type="primary">11407504</name>
    <name evidence="3" type="ordered locus">MTR_2g028220</name>
    <name evidence="4" type="ORF">MtrunA17_Chr2g0291221</name>
</gene>
<dbReference type="HOGENOM" id="CLU_015955_0_0_1"/>
<dbReference type="EnsemblPlants" id="AES64653">
    <property type="protein sequence ID" value="AES64653"/>
    <property type="gene ID" value="MTR_2g028220"/>
</dbReference>
<keyword evidence="6" id="KW-1185">Reference proteome</keyword>
<protein>
    <submittedName>
        <fullName evidence="3">DUF566 family protein</fullName>
    </submittedName>
    <submittedName>
        <fullName evidence="4">Putative QWRF family protein</fullName>
    </submittedName>
</protein>
<organism evidence="3 6">
    <name type="scientific">Medicago truncatula</name>
    <name type="common">Barrel medic</name>
    <name type="synonym">Medicago tribuloides</name>
    <dbReference type="NCBI Taxonomy" id="3880"/>
    <lineage>
        <taxon>Eukaryota</taxon>
        <taxon>Viridiplantae</taxon>
        <taxon>Streptophyta</taxon>
        <taxon>Embryophyta</taxon>
        <taxon>Tracheophyta</taxon>
        <taxon>Spermatophyta</taxon>
        <taxon>Magnoliopsida</taxon>
        <taxon>eudicotyledons</taxon>
        <taxon>Gunneridae</taxon>
        <taxon>Pentapetalae</taxon>
        <taxon>rosids</taxon>
        <taxon>fabids</taxon>
        <taxon>Fabales</taxon>
        <taxon>Fabaceae</taxon>
        <taxon>Papilionoideae</taxon>
        <taxon>50 kb inversion clade</taxon>
        <taxon>NPAAA clade</taxon>
        <taxon>Hologalegina</taxon>
        <taxon>IRL clade</taxon>
        <taxon>Trifolieae</taxon>
        <taxon>Medicago</taxon>
    </lineage>
</organism>
<dbReference type="EMBL" id="CM001218">
    <property type="protein sequence ID" value="AES64653.2"/>
    <property type="molecule type" value="Genomic_DNA"/>
</dbReference>
<sequence>MQQTNTVNVSDNPTPPPPPPPPPTNNRRPRTREVSSRFMTPSASTTHRRQQRDDSDDENSESSFPIGYSFQKKQLQQRAIKLFKESTNNRVFENTPNPNPNFHSHSHHPPKSTTSRIERINSTSTPCASRPDTPTISVSSRYRHTPNHHQQHHRSISNSRSSAATKLVQSSVNSLSRGNSISLNSHSHDDIGISCSTQSLPELRSESDSDREVLIQQQSNVNNGSVAEKIGNNNLSRSVSLSSSGIDHLLVRGSERQHASVTKPPVAPQFAKPVVDTRKGKKGSSHQEDVHSLRMFYNRYLQWRFANARAVNAMKVQQKECEKALFSRAMKISEMRDSVHRKRLELELLRRSKTLSIVLEAQIPYLDEWSAMEEDYSVSINEAIQALLNASVRLPTGGNIRVDVREVGESLNSALKVMETIISNTQRLMPKAEETDTSISELARVVGGERALIEECGGFLSKTHKSQVEECSLRAQLIQLHSICHKNKNNEITSN</sequence>
<dbReference type="Gramene" id="rna8509">
    <property type="protein sequence ID" value="RHN72756.1"/>
    <property type="gene ID" value="gene8509"/>
</dbReference>
<dbReference type="PANTHER" id="PTHR31807:SF6">
    <property type="entry name" value="PROTEIN ENDOSPERM DEFECTIVE 1-RELATED"/>
    <property type="match status" value="1"/>
</dbReference>
<dbReference type="GO" id="GO:0051225">
    <property type="term" value="P:spindle assembly"/>
    <property type="evidence" value="ECO:0000318"/>
    <property type="project" value="GO_Central"/>
</dbReference>
<feature type="compositionally biased region" description="Basic residues" evidence="2">
    <location>
        <begin position="141"/>
        <end position="155"/>
    </location>
</feature>
<dbReference type="AlphaFoldDB" id="G7ISS1"/>
<dbReference type="InterPro" id="IPR007573">
    <property type="entry name" value="QWRF"/>
</dbReference>
<evidence type="ECO:0000313" key="3">
    <source>
        <dbReference type="EMBL" id="AES64653.2"/>
    </source>
</evidence>
<dbReference type="STRING" id="3880.G7ISS1"/>
<dbReference type="KEGG" id="mtr:11407504"/>
<dbReference type="GO" id="GO:0008017">
    <property type="term" value="F:microtubule binding"/>
    <property type="evidence" value="ECO:0000318"/>
    <property type="project" value="GO_Central"/>
</dbReference>
<dbReference type="Pfam" id="PF04484">
    <property type="entry name" value="QWRF"/>
    <property type="match status" value="1"/>
</dbReference>
<reference evidence="3 6" key="1">
    <citation type="journal article" date="2011" name="Nature">
        <title>The Medicago genome provides insight into the evolution of rhizobial symbioses.</title>
        <authorList>
            <person name="Young N.D."/>
            <person name="Debelle F."/>
            <person name="Oldroyd G.E."/>
            <person name="Geurts R."/>
            <person name="Cannon S.B."/>
            <person name="Udvardi M.K."/>
            <person name="Benedito V.A."/>
            <person name="Mayer K.F."/>
            <person name="Gouzy J."/>
            <person name="Schoof H."/>
            <person name="Van de Peer Y."/>
            <person name="Proost S."/>
            <person name="Cook D.R."/>
            <person name="Meyers B.C."/>
            <person name="Spannagl M."/>
            <person name="Cheung F."/>
            <person name="De Mita S."/>
            <person name="Krishnakumar V."/>
            <person name="Gundlach H."/>
            <person name="Zhou S."/>
            <person name="Mudge J."/>
            <person name="Bharti A.K."/>
            <person name="Murray J.D."/>
            <person name="Naoumkina M.A."/>
            <person name="Rosen B."/>
            <person name="Silverstein K.A."/>
            <person name="Tang H."/>
            <person name="Rombauts S."/>
            <person name="Zhao P.X."/>
            <person name="Zhou P."/>
            <person name="Barbe V."/>
            <person name="Bardou P."/>
            <person name="Bechner M."/>
            <person name="Bellec A."/>
            <person name="Berger A."/>
            <person name="Berges H."/>
            <person name="Bidwell S."/>
            <person name="Bisseling T."/>
            <person name="Choisne N."/>
            <person name="Couloux A."/>
            <person name="Denny R."/>
            <person name="Deshpande S."/>
            <person name="Dai X."/>
            <person name="Doyle J.J."/>
            <person name="Dudez A.M."/>
            <person name="Farmer A.D."/>
            <person name="Fouteau S."/>
            <person name="Franken C."/>
            <person name="Gibelin C."/>
            <person name="Gish J."/>
            <person name="Goldstein S."/>
            <person name="Gonzalez A.J."/>
            <person name="Green P.J."/>
            <person name="Hallab A."/>
            <person name="Hartog M."/>
            <person name="Hua A."/>
            <person name="Humphray S.J."/>
            <person name="Jeong D.H."/>
            <person name="Jing Y."/>
            <person name="Jocker A."/>
            <person name="Kenton S.M."/>
            <person name="Kim D.J."/>
            <person name="Klee K."/>
            <person name="Lai H."/>
            <person name="Lang C."/>
            <person name="Lin S."/>
            <person name="Macmil S.L."/>
            <person name="Magdelenat G."/>
            <person name="Matthews L."/>
            <person name="McCorrison J."/>
            <person name="Monaghan E.L."/>
            <person name="Mun J.H."/>
            <person name="Najar F.Z."/>
            <person name="Nicholson C."/>
            <person name="Noirot C."/>
            <person name="O'Bleness M."/>
            <person name="Paule C.R."/>
            <person name="Poulain J."/>
            <person name="Prion F."/>
            <person name="Qin B."/>
            <person name="Qu C."/>
            <person name="Retzel E.F."/>
            <person name="Riddle C."/>
            <person name="Sallet E."/>
            <person name="Samain S."/>
            <person name="Samson N."/>
            <person name="Sanders I."/>
            <person name="Saurat O."/>
            <person name="Scarpelli C."/>
            <person name="Schiex T."/>
            <person name="Segurens B."/>
            <person name="Severin A.J."/>
            <person name="Sherrier D.J."/>
            <person name="Shi R."/>
            <person name="Sims S."/>
            <person name="Singer S.R."/>
            <person name="Sinharoy S."/>
            <person name="Sterck L."/>
            <person name="Viollet A."/>
            <person name="Wang B.B."/>
            <person name="Wang K."/>
            <person name="Wang M."/>
            <person name="Wang X."/>
            <person name="Warfsmann J."/>
            <person name="Weissenbach J."/>
            <person name="White D.D."/>
            <person name="White J.D."/>
            <person name="Wiley G.B."/>
            <person name="Wincker P."/>
            <person name="Xing Y."/>
            <person name="Yang L."/>
            <person name="Yao Z."/>
            <person name="Ying F."/>
            <person name="Zhai J."/>
            <person name="Zhou L."/>
            <person name="Zuber A."/>
            <person name="Denarie J."/>
            <person name="Dixon R.A."/>
            <person name="May G.D."/>
            <person name="Schwartz D.C."/>
            <person name="Rogers J."/>
            <person name="Quetier F."/>
            <person name="Town C.D."/>
            <person name="Roe B.A."/>
        </authorList>
    </citation>
    <scope>NUCLEOTIDE SEQUENCE [LARGE SCALE GENOMIC DNA]</scope>
    <source>
        <strain evidence="3">A17</strain>
        <strain evidence="5 6">cv. Jemalong A17</strain>
    </source>
</reference>
<dbReference type="EMBL" id="PSQE01000002">
    <property type="protein sequence ID" value="RHN72756.1"/>
    <property type="molecule type" value="Genomic_DNA"/>
</dbReference>
<evidence type="ECO:0000313" key="6">
    <source>
        <dbReference type="Proteomes" id="UP000002051"/>
    </source>
</evidence>
<dbReference type="Proteomes" id="UP000265566">
    <property type="component" value="Chromosome 2"/>
</dbReference>
<feature type="compositionally biased region" description="Polar residues" evidence="2">
    <location>
        <begin position="156"/>
        <end position="172"/>
    </location>
</feature>
<reference evidence="5" key="3">
    <citation type="submission" date="2015-04" db="UniProtKB">
        <authorList>
            <consortium name="EnsemblPlants"/>
        </authorList>
    </citation>
    <scope>IDENTIFICATION</scope>
    <source>
        <strain evidence="5">cv. Jemalong A17</strain>
    </source>
</reference>
<feature type="compositionally biased region" description="Low complexity" evidence="2">
    <location>
        <begin position="94"/>
        <end position="103"/>
    </location>
</feature>
<dbReference type="GO" id="GO:0005737">
    <property type="term" value="C:cytoplasm"/>
    <property type="evidence" value="ECO:0000318"/>
    <property type="project" value="GO_Central"/>
</dbReference>
<dbReference type="Proteomes" id="UP000002051">
    <property type="component" value="Chromosome 2"/>
</dbReference>
<comment type="similarity">
    <text evidence="1">Belongs to the QWRF family.</text>
</comment>
<dbReference type="OrthoDB" id="542108at2759"/>
<evidence type="ECO:0000256" key="1">
    <source>
        <dbReference type="ARBA" id="ARBA00010016"/>
    </source>
</evidence>
<reference evidence="4" key="4">
    <citation type="journal article" date="2018" name="Nat. Plants">
        <title>Whole-genome landscape of Medicago truncatula symbiotic genes.</title>
        <authorList>
            <person name="Pecrix Y."/>
            <person name="Gamas P."/>
            <person name="Carrere S."/>
        </authorList>
    </citation>
    <scope>NUCLEOTIDE SEQUENCE</scope>
    <source>
        <tissue evidence="4">Leaves</tissue>
    </source>
</reference>
<proteinExistence type="inferred from homology"/>
<evidence type="ECO:0000256" key="2">
    <source>
        <dbReference type="SAM" id="MobiDB-lite"/>
    </source>
</evidence>
<name>G7ISS1_MEDTR</name>
<feature type="region of interest" description="Disordered" evidence="2">
    <location>
        <begin position="1"/>
        <end position="72"/>
    </location>
</feature>
<feature type="compositionally biased region" description="Polar residues" evidence="2">
    <location>
        <begin position="1"/>
        <end position="11"/>
    </location>
</feature>
<dbReference type="PaxDb" id="3880-AES64653"/>
<feature type="compositionally biased region" description="Polar residues" evidence="2">
    <location>
        <begin position="120"/>
        <end position="140"/>
    </location>
</feature>
<dbReference type="GO" id="GO:0005880">
    <property type="term" value="C:nuclear microtubule"/>
    <property type="evidence" value="ECO:0000318"/>
    <property type="project" value="GO_Central"/>
</dbReference>
<evidence type="ECO:0000313" key="4">
    <source>
        <dbReference type="EMBL" id="RHN72756.1"/>
    </source>
</evidence>